<reference evidence="2 3" key="1">
    <citation type="submission" date="2006-06" db="EMBL/GenBank/DDBJ databases">
        <title>Complete sequence of Rubrobacter xylanophilus DSM 9941.</title>
        <authorList>
            <consortium name="US DOE Joint Genome Institute"/>
            <person name="Copeland A."/>
            <person name="Lucas S."/>
            <person name="Lapidus A."/>
            <person name="Barry K."/>
            <person name="Detter J.C."/>
            <person name="Glavina del Rio T."/>
            <person name="Hammon N."/>
            <person name="Israni S."/>
            <person name="Dalin E."/>
            <person name="Tice H."/>
            <person name="Pitluck S."/>
            <person name="Munk A.C."/>
            <person name="Brettin T."/>
            <person name="Bruce D."/>
            <person name="Han C."/>
            <person name="Tapia R."/>
            <person name="Gilna P."/>
            <person name="Schmutz J."/>
            <person name="Larimer F."/>
            <person name="Land M."/>
            <person name="Hauser L."/>
            <person name="Kyrpides N."/>
            <person name="Lykidis A."/>
            <person name="da Costa M.S."/>
            <person name="Rainey F.A."/>
            <person name="Empadinhas N."/>
            <person name="Jolivet E."/>
            <person name="Battista J.R."/>
            <person name="Richardson P."/>
        </authorList>
    </citation>
    <scope>NUCLEOTIDE SEQUENCE [LARGE SCALE GENOMIC DNA]</scope>
    <source>
        <strain evidence="3">DSM 9941 / NBRC 16129 / PRD-1</strain>
    </source>
</reference>
<name>Q1AV09_RUBXD</name>
<dbReference type="STRING" id="266117.Rxyl_1810"/>
<accession>Q1AV09</accession>
<keyword evidence="1" id="KW-1133">Transmembrane helix</keyword>
<dbReference type="KEGG" id="rxy:Rxyl_1810"/>
<evidence type="ECO:0000313" key="2">
    <source>
        <dbReference type="EMBL" id="ABG04769.1"/>
    </source>
</evidence>
<dbReference type="AlphaFoldDB" id="Q1AV09"/>
<sequence>MRSMEILSGTKPLWLFAALLLGGGPLLGALSGSVGVAAVVFGIGAVLLGIGQFRASENRAGRYIGVVLVLGGVSTVVDAGIWMLSGAGI</sequence>
<keyword evidence="3" id="KW-1185">Reference proteome</keyword>
<feature type="transmembrane region" description="Helical" evidence="1">
    <location>
        <begin position="63"/>
        <end position="84"/>
    </location>
</feature>
<dbReference type="Proteomes" id="UP000006637">
    <property type="component" value="Chromosome"/>
</dbReference>
<keyword evidence="1" id="KW-0472">Membrane</keyword>
<dbReference type="EMBL" id="CP000386">
    <property type="protein sequence ID" value="ABG04769.1"/>
    <property type="molecule type" value="Genomic_DNA"/>
</dbReference>
<proteinExistence type="predicted"/>
<feature type="transmembrane region" description="Helical" evidence="1">
    <location>
        <begin position="34"/>
        <end position="51"/>
    </location>
</feature>
<evidence type="ECO:0000313" key="3">
    <source>
        <dbReference type="Proteomes" id="UP000006637"/>
    </source>
</evidence>
<feature type="transmembrane region" description="Helical" evidence="1">
    <location>
        <begin position="12"/>
        <end position="28"/>
    </location>
</feature>
<organism evidence="2 3">
    <name type="scientific">Rubrobacter xylanophilus (strain DSM 9941 / JCM 11954 / NBRC 16129 / PRD-1)</name>
    <dbReference type="NCBI Taxonomy" id="266117"/>
    <lineage>
        <taxon>Bacteria</taxon>
        <taxon>Bacillati</taxon>
        <taxon>Actinomycetota</taxon>
        <taxon>Rubrobacteria</taxon>
        <taxon>Rubrobacterales</taxon>
        <taxon>Rubrobacteraceae</taxon>
        <taxon>Rubrobacter</taxon>
    </lineage>
</organism>
<keyword evidence="1" id="KW-0812">Transmembrane</keyword>
<protein>
    <submittedName>
        <fullName evidence="2">Uncharacterized protein</fullName>
    </submittedName>
</protein>
<evidence type="ECO:0000256" key="1">
    <source>
        <dbReference type="SAM" id="Phobius"/>
    </source>
</evidence>
<dbReference type="HOGENOM" id="CLU_2452761_0_0_11"/>
<gene>
    <name evidence="2" type="ordered locus">Rxyl_1810</name>
</gene>